<dbReference type="Proteomes" id="UP001595859">
    <property type="component" value="Unassembled WGS sequence"/>
</dbReference>
<gene>
    <name evidence="2" type="ORF">ACFPCV_14860</name>
</gene>
<protein>
    <submittedName>
        <fullName evidence="2">Uncharacterized protein</fullName>
    </submittedName>
</protein>
<reference evidence="3" key="1">
    <citation type="journal article" date="2019" name="Int. J. Syst. Evol. Microbiol.">
        <title>The Global Catalogue of Microorganisms (GCM) 10K type strain sequencing project: providing services to taxonomists for standard genome sequencing and annotation.</title>
        <authorList>
            <consortium name="The Broad Institute Genomics Platform"/>
            <consortium name="The Broad Institute Genome Sequencing Center for Infectious Disease"/>
            <person name="Wu L."/>
            <person name="Ma J."/>
        </authorList>
    </citation>
    <scope>NUCLEOTIDE SEQUENCE [LARGE SCALE GENOMIC DNA]</scope>
    <source>
        <strain evidence="3">ZS-22-S1</strain>
    </source>
</reference>
<organism evidence="2 3">
    <name type="scientific">Actinophytocola glycyrrhizae</name>
    <dbReference type="NCBI Taxonomy" id="2044873"/>
    <lineage>
        <taxon>Bacteria</taxon>
        <taxon>Bacillati</taxon>
        <taxon>Actinomycetota</taxon>
        <taxon>Actinomycetes</taxon>
        <taxon>Pseudonocardiales</taxon>
        <taxon>Pseudonocardiaceae</taxon>
    </lineage>
</organism>
<feature type="region of interest" description="Disordered" evidence="1">
    <location>
        <begin position="20"/>
        <end position="45"/>
    </location>
</feature>
<keyword evidence="3" id="KW-1185">Reference proteome</keyword>
<sequence length="242" mass="24851">MVAVVAAIGVTAVLLRPAGQGGGGVRVAGSTTPTTRPAPAGPLPGWETIPIDEAVCDRNPSSHVPGTPPDSLLPRAVVEPAFTGAVQAVTGPVASATRATWESYSAKLDGPSGYLEVEVPMDNGNGQLQLEVRVYGGTPVAMAGASLYFYGECLPPARHVLADGTVLQLHQVHPGNPQQPVQHLRIYRPDGREYILTAAGWSEADLVPTGGGAFTIAGGRGKLPTTGAQLAEIATRLVTNLG</sequence>
<evidence type="ECO:0000256" key="1">
    <source>
        <dbReference type="SAM" id="MobiDB-lite"/>
    </source>
</evidence>
<name>A0ABV9S0K4_9PSEU</name>
<accession>A0ABV9S0K4</accession>
<feature type="compositionally biased region" description="Low complexity" evidence="1">
    <location>
        <begin position="27"/>
        <end position="38"/>
    </location>
</feature>
<dbReference type="EMBL" id="JBHSIS010000006">
    <property type="protein sequence ID" value="MFC4854787.1"/>
    <property type="molecule type" value="Genomic_DNA"/>
</dbReference>
<proteinExistence type="predicted"/>
<evidence type="ECO:0000313" key="3">
    <source>
        <dbReference type="Proteomes" id="UP001595859"/>
    </source>
</evidence>
<evidence type="ECO:0000313" key="2">
    <source>
        <dbReference type="EMBL" id="MFC4854787.1"/>
    </source>
</evidence>
<comment type="caution">
    <text evidence="2">The sequence shown here is derived from an EMBL/GenBank/DDBJ whole genome shotgun (WGS) entry which is preliminary data.</text>
</comment>
<dbReference type="RefSeq" id="WP_378056712.1">
    <property type="nucleotide sequence ID" value="NZ_JBHSIS010000006.1"/>
</dbReference>